<reference evidence="2" key="2">
    <citation type="submission" date="2014-07" db="EMBL/GenBank/DDBJ databases">
        <authorList>
            <person name="Hull J."/>
        </authorList>
    </citation>
    <scope>NUCLEOTIDE SEQUENCE</scope>
</reference>
<organism evidence="2">
    <name type="scientific">Lygus hesperus</name>
    <name type="common">Western plant bug</name>
    <dbReference type="NCBI Taxonomy" id="30085"/>
    <lineage>
        <taxon>Eukaryota</taxon>
        <taxon>Metazoa</taxon>
        <taxon>Ecdysozoa</taxon>
        <taxon>Arthropoda</taxon>
        <taxon>Hexapoda</taxon>
        <taxon>Insecta</taxon>
        <taxon>Pterygota</taxon>
        <taxon>Neoptera</taxon>
        <taxon>Paraneoptera</taxon>
        <taxon>Hemiptera</taxon>
        <taxon>Heteroptera</taxon>
        <taxon>Panheteroptera</taxon>
        <taxon>Cimicomorpha</taxon>
        <taxon>Miridae</taxon>
        <taxon>Mirini</taxon>
        <taxon>Lygus</taxon>
    </lineage>
</organism>
<sequence length="125" mass="14443">MKFSTKFYNKLINHFRKLDFFSQNLDVFQHRVSFLTRNRFGSSSDASPVNKFSSSPSEMSTKKMYGKLYNASGPERFAARPRKKVLRTRDSEIMDLSDPKTSTRRTEDQKNTVPTTSKVDSHPPV</sequence>
<evidence type="ECO:0000256" key="1">
    <source>
        <dbReference type="SAM" id="MobiDB-lite"/>
    </source>
</evidence>
<name>A0A0A9Z0T9_LYGHE</name>
<reference evidence="2" key="1">
    <citation type="journal article" date="2014" name="PLoS ONE">
        <title>Transcriptome-Based Identification of ABC Transporters in the Western Tarnished Plant Bug Lygus hesperus.</title>
        <authorList>
            <person name="Hull J.J."/>
            <person name="Chaney K."/>
            <person name="Geib S.M."/>
            <person name="Fabrick J.A."/>
            <person name="Brent C.S."/>
            <person name="Walsh D."/>
            <person name="Lavine L.C."/>
        </authorList>
    </citation>
    <scope>NUCLEOTIDE SEQUENCE</scope>
</reference>
<reference evidence="3" key="3">
    <citation type="journal article" date="2016" name="Gigascience">
        <title>De novo construction of an expanded transcriptome assembly for the western tarnished plant bug, Lygus hesperus.</title>
        <authorList>
            <person name="Tassone E.E."/>
            <person name="Geib S.M."/>
            <person name="Hall B."/>
            <person name="Fabrick J.A."/>
            <person name="Brent C.S."/>
            <person name="Hull J.J."/>
        </authorList>
    </citation>
    <scope>NUCLEOTIDE SEQUENCE</scope>
</reference>
<gene>
    <name evidence="2" type="primary">RABA5E</name>
    <name evidence="2" type="ORF">CM83_3323</name>
    <name evidence="3" type="ORF">g.14886</name>
</gene>
<feature type="compositionally biased region" description="Polar residues" evidence="1">
    <location>
        <begin position="39"/>
        <end position="59"/>
    </location>
</feature>
<dbReference type="EMBL" id="GDHC01019045">
    <property type="protein sequence ID" value="JAP99583.1"/>
    <property type="molecule type" value="Transcribed_RNA"/>
</dbReference>
<feature type="region of interest" description="Disordered" evidence="1">
    <location>
        <begin position="39"/>
        <end position="125"/>
    </location>
</feature>
<evidence type="ECO:0000313" key="3">
    <source>
        <dbReference type="EMBL" id="JAP99583.1"/>
    </source>
</evidence>
<dbReference type="AlphaFoldDB" id="A0A0A9Z0T9"/>
<dbReference type="EMBL" id="GBHO01006641">
    <property type="protein sequence ID" value="JAG36963.1"/>
    <property type="molecule type" value="Transcribed_RNA"/>
</dbReference>
<protein>
    <submittedName>
        <fullName evidence="2">Ras-related protein RABA5e</fullName>
    </submittedName>
</protein>
<feature type="non-terminal residue" evidence="2">
    <location>
        <position position="125"/>
    </location>
</feature>
<accession>A0A0A9Z0T9</accession>
<evidence type="ECO:0000313" key="2">
    <source>
        <dbReference type="EMBL" id="JAG36963.1"/>
    </source>
</evidence>
<proteinExistence type="predicted"/>